<evidence type="ECO:0000313" key="1">
    <source>
        <dbReference type="EMBL" id="VDK41448.1"/>
    </source>
</evidence>
<dbReference type="OrthoDB" id="543156at2759"/>
<name>A0A0M3JQM5_ANISI</name>
<evidence type="ECO:0000313" key="2">
    <source>
        <dbReference type="Proteomes" id="UP000267096"/>
    </source>
</evidence>
<evidence type="ECO:0000313" key="3">
    <source>
        <dbReference type="WBParaSite" id="ASIM_0000997601-mRNA-1"/>
    </source>
</evidence>
<dbReference type="Proteomes" id="UP000267096">
    <property type="component" value="Unassembled WGS sequence"/>
</dbReference>
<sequence>MEAVITIDVLRRAGVEGLTPEIRSNPENTRFQVTVAGLLGKGPVRCARQTVITPEVALSEAKERK</sequence>
<dbReference type="InterPro" id="IPR029062">
    <property type="entry name" value="Class_I_gatase-like"/>
</dbReference>
<dbReference type="AlphaFoldDB" id="A0A0M3JQM5"/>
<keyword evidence="2" id="KW-1185">Reference proteome</keyword>
<proteinExistence type="predicted"/>
<gene>
    <name evidence="1" type="ORF">ASIM_LOCUS9710</name>
</gene>
<reference evidence="1 2" key="2">
    <citation type="submission" date="2018-11" db="EMBL/GenBank/DDBJ databases">
        <authorList>
            <consortium name="Pathogen Informatics"/>
        </authorList>
    </citation>
    <scope>NUCLEOTIDE SEQUENCE [LARGE SCALE GENOMIC DNA]</scope>
</reference>
<reference evidence="3" key="1">
    <citation type="submission" date="2017-02" db="UniProtKB">
        <authorList>
            <consortium name="WormBaseParasite"/>
        </authorList>
    </citation>
    <scope>IDENTIFICATION</scope>
</reference>
<dbReference type="Gene3D" id="3.40.50.880">
    <property type="match status" value="1"/>
</dbReference>
<organism evidence="3">
    <name type="scientific">Anisakis simplex</name>
    <name type="common">Herring worm</name>
    <dbReference type="NCBI Taxonomy" id="6269"/>
    <lineage>
        <taxon>Eukaryota</taxon>
        <taxon>Metazoa</taxon>
        <taxon>Ecdysozoa</taxon>
        <taxon>Nematoda</taxon>
        <taxon>Chromadorea</taxon>
        <taxon>Rhabditida</taxon>
        <taxon>Spirurina</taxon>
        <taxon>Ascaridomorpha</taxon>
        <taxon>Ascaridoidea</taxon>
        <taxon>Anisakidae</taxon>
        <taxon>Anisakis</taxon>
        <taxon>Anisakis simplex complex</taxon>
    </lineage>
</organism>
<dbReference type="EMBL" id="UYRR01030708">
    <property type="protein sequence ID" value="VDK41448.1"/>
    <property type="molecule type" value="Genomic_DNA"/>
</dbReference>
<accession>A0A0M3JQM5</accession>
<protein>
    <submittedName>
        <fullName evidence="3">50S ribosomal protein L11 methyltransferase</fullName>
    </submittedName>
</protein>
<dbReference type="WBParaSite" id="ASIM_0000997601-mRNA-1">
    <property type="protein sequence ID" value="ASIM_0000997601-mRNA-1"/>
    <property type="gene ID" value="ASIM_0000997601"/>
</dbReference>